<dbReference type="AlphaFoldDB" id="A0A9P9BH20"/>
<sequence length="379" mass="38780">CSASNPIGGIVDQLYAGVNIDLALTALLGNKDLAKWILEASVDVDFLLKVDSLCGKADFLAKLDLLLSSDAFLNTCAGAAVNANINAQIGILLANAKFMKQLTAYLSSGSFLTRFTAQFSANFDFGVKFSAWLGNKNFIKLLVAVFGQGSVGVNLGLLLNDATIIAKLRALLVLKAGFGANLGALLADGNFVGHVCGVLGLSVDLSAKIKALFDLKVGFAAQLEAILGVAFKGKFSAFLGSGSCASILVNFFGAGSFHSACSGYFGGGAFIKTCAGLFLDAQFAAKFTGFIQAWFSAKVDVYTLCGNIFADLGFTTKALGLLKISAGVSVKISGLLGGGGFLKVCNGFSAGKLSGGGFLGGLLGTVSGVVKGLFGGRLV</sequence>
<accession>A0A9P9BH20</accession>
<proteinExistence type="predicted"/>
<gene>
    <name evidence="1" type="ORF">B0I36DRAFT_253214</name>
</gene>
<dbReference type="GeneID" id="70180286"/>
<name>A0A9P9BH20_9PEZI</name>
<comment type="caution">
    <text evidence="1">The sequence shown here is derived from an EMBL/GenBank/DDBJ whole genome shotgun (WGS) entry which is preliminary data.</text>
</comment>
<reference evidence="1" key="1">
    <citation type="journal article" date="2021" name="Nat. Commun.">
        <title>Genetic determinants of endophytism in the Arabidopsis root mycobiome.</title>
        <authorList>
            <person name="Mesny F."/>
            <person name="Miyauchi S."/>
            <person name="Thiergart T."/>
            <person name="Pickel B."/>
            <person name="Atanasova L."/>
            <person name="Karlsson M."/>
            <person name="Huettel B."/>
            <person name="Barry K.W."/>
            <person name="Haridas S."/>
            <person name="Chen C."/>
            <person name="Bauer D."/>
            <person name="Andreopoulos W."/>
            <person name="Pangilinan J."/>
            <person name="LaButti K."/>
            <person name="Riley R."/>
            <person name="Lipzen A."/>
            <person name="Clum A."/>
            <person name="Drula E."/>
            <person name="Henrissat B."/>
            <person name="Kohler A."/>
            <person name="Grigoriev I.V."/>
            <person name="Martin F.M."/>
            <person name="Hacquard S."/>
        </authorList>
    </citation>
    <scope>NUCLEOTIDE SEQUENCE</scope>
    <source>
        <strain evidence="1">MPI-CAGE-CH-0230</strain>
    </source>
</reference>
<dbReference type="RefSeq" id="XP_046006281.1">
    <property type="nucleotide sequence ID" value="XM_046150740.1"/>
</dbReference>
<evidence type="ECO:0000313" key="1">
    <source>
        <dbReference type="EMBL" id="KAH7018014.1"/>
    </source>
</evidence>
<dbReference type="Proteomes" id="UP000756346">
    <property type="component" value="Unassembled WGS sequence"/>
</dbReference>
<organism evidence="1 2">
    <name type="scientific">Microdochium trichocladiopsis</name>
    <dbReference type="NCBI Taxonomy" id="1682393"/>
    <lineage>
        <taxon>Eukaryota</taxon>
        <taxon>Fungi</taxon>
        <taxon>Dikarya</taxon>
        <taxon>Ascomycota</taxon>
        <taxon>Pezizomycotina</taxon>
        <taxon>Sordariomycetes</taxon>
        <taxon>Xylariomycetidae</taxon>
        <taxon>Xylariales</taxon>
        <taxon>Microdochiaceae</taxon>
        <taxon>Microdochium</taxon>
    </lineage>
</organism>
<dbReference type="EMBL" id="JAGTJQ010000011">
    <property type="protein sequence ID" value="KAH7018014.1"/>
    <property type="molecule type" value="Genomic_DNA"/>
</dbReference>
<feature type="non-terminal residue" evidence="1">
    <location>
        <position position="1"/>
    </location>
</feature>
<evidence type="ECO:0000313" key="2">
    <source>
        <dbReference type="Proteomes" id="UP000756346"/>
    </source>
</evidence>
<protein>
    <submittedName>
        <fullName evidence="1">Uncharacterized protein</fullName>
    </submittedName>
</protein>
<dbReference type="OrthoDB" id="4765574at2759"/>
<keyword evidence="2" id="KW-1185">Reference proteome</keyword>